<dbReference type="SUPFAM" id="SSF52540">
    <property type="entry name" value="P-loop containing nucleoside triphosphate hydrolases"/>
    <property type="match status" value="1"/>
</dbReference>
<dbReference type="InterPro" id="IPR016300">
    <property type="entry name" value="ATPase_ArsA/GET3"/>
</dbReference>
<dbReference type="AlphaFoldDB" id="A0AAV5G8W5"/>
<proteinExistence type="inferred from homology"/>
<evidence type="ECO:0000313" key="4">
    <source>
        <dbReference type="Proteomes" id="UP001054925"/>
    </source>
</evidence>
<sequence length="324" mass="36264">MLLNLPTAPIMFFGGKGGVGKTTVANATALKLSPHASTLVVSTDPAHNVGHLWDKKVGDSPTRVRDGIDILELDPARATEEHLKQAGDTMRRMMPEHLHKEVTKHLNLSRQSPGTHEAAMLERIATIIEDYEDTYDHIIFDTAPSGHTSRLMALPELMSAWTDGLLERRAKSEKFSDLVRGLTPTGKDTTVTTAEDPVDRRNQELRSILLKRRRRFERLRTVLTDATACQFHIVLTAERLPVLETDEFYQELHSNGVHVGALIVNRRSPADQGEFLASRRKYEDEALADLHRRLPDLEVIEIPLRPNDVGSPQALEAIADYLAQ</sequence>
<evidence type="ECO:0000259" key="2">
    <source>
        <dbReference type="Pfam" id="PF02374"/>
    </source>
</evidence>
<dbReference type="GO" id="GO:0016887">
    <property type="term" value="F:ATP hydrolysis activity"/>
    <property type="evidence" value="ECO:0007669"/>
    <property type="project" value="InterPro"/>
</dbReference>
<gene>
    <name evidence="3" type="ORF">CAT723_15920</name>
</gene>
<dbReference type="RefSeq" id="WP_003847686.1">
    <property type="nucleotide sequence ID" value="NZ_BQKK01000003.1"/>
</dbReference>
<dbReference type="EMBL" id="BQKK01000003">
    <property type="protein sequence ID" value="GJN43113.1"/>
    <property type="molecule type" value="Genomic_DNA"/>
</dbReference>
<organism evidence="3 4">
    <name type="scientific">Corynebacterium ammoniagenes</name>
    <name type="common">Brevibacterium ammoniagenes</name>
    <dbReference type="NCBI Taxonomy" id="1697"/>
    <lineage>
        <taxon>Bacteria</taxon>
        <taxon>Bacillati</taxon>
        <taxon>Actinomycetota</taxon>
        <taxon>Actinomycetes</taxon>
        <taxon>Mycobacteriales</taxon>
        <taxon>Corynebacteriaceae</taxon>
        <taxon>Corynebacterium</taxon>
    </lineage>
</organism>
<accession>A0AAV5G8W5</accession>
<dbReference type="CDD" id="cd02035">
    <property type="entry name" value="ArsA"/>
    <property type="match status" value="1"/>
</dbReference>
<evidence type="ECO:0000256" key="1">
    <source>
        <dbReference type="ARBA" id="ARBA00011040"/>
    </source>
</evidence>
<dbReference type="PANTHER" id="PTHR10803">
    <property type="entry name" value="ARSENICAL PUMP-DRIVING ATPASE ARSENITE-TRANSLOCATING ATPASE"/>
    <property type="match status" value="1"/>
</dbReference>
<dbReference type="Proteomes" id="UP001054925">
    <property type="component" value="Unassembled WGS sequence"/>
</dbReference>
<dbReference type="Pfam" id="PF02374">
    <property type="entry name" value="ArsA_ATPase"/>
    <property type="match status" value="1"/>
</dbReference>
<dbReference type="Gene3D" id="3.40.50.300">
    <property type="entry name" value="P-loop containing nucleotide triphosphate hydrolases"/>
    <property type="match status" value="1"/>
</dbReference>
<dbReference type="PANTHER" id="PTHR10803:SF3">
    <property type="entry name" value="ATPASE GET3"/>
    <property type="match status" value="1"/>
</dbReference>
<dbReference type="NCBIfam" id="TIGR00345">
    <property type="entry name" value="GET3_arsA_TRC40"/>
    <property type="match status" value="1"/>
</dbReference>
<feature type="domain" description="ArsA/GET3 Anion-transporting ATPase-like" evidence="2">
    <location>
        <begin position="10"/>
        <end position="323"/>
    </location>
</feature>
<dbReference type="GO" id="GO:0005524">
    <property type="term" value="F:ATP binding"/>
    <property type="evidence" value="ECO:0007669"/>
    <property type="project" value="InterPro"/>
</dbReference>
<comment type="similarity">
    <text evidence="1">Belongs to the arsA ATPase family.</text>
</comment>
<protein>
    <submittedName>
        <fullName evidence="3">Arsenic-transporting ATPase</fullName>
    </submittedName>
</protein>
<reference evidence="3" key="1">
    <citation type="submission" date="2021-12" db="EMBL/GenBank/DDBJ databases">
        <title>Draft genome sequence of Corynebacterium ammoniagenes strain T-723.</title>
        <authorList>
            <person name="Matsuzawa M."/>
            <person name="Hiratani M."/>
            <person name="Abe I."/>
            <person name="Tsuji Y."/>
            <person name="Nakamura J."/>
        </authorList>
    </citation>
    <scope>NUCLEOTIDE SEQUENCE</scope>
    <source>
        <strain evidence="3">T-723</strain>
    </source>
</reference>
<dbReference type="InterPro" id="IPR027417">
    <property type="entry name" value="P-loop_NTPase"/>
</dbReference>
<dbReference type="InterPro" id="IPR025723">
    <property type="entry name" value="ArsA/GET3_ATPase-like"/>
</dbReference>
<comment type="caution">
    <text evidence="3">The sequence shown here is derived from an EMBL/GenBank/DDBJ whole genome shotgun (WGS) entry which is preliminary data.</text>
</comment>
<evidence type="ECO:0000313" key="3">
    <source>
        <dbReference type="EMBL" id="GJN43113.1"/>
    </source>
</evidence>
<name>A0AAV5G8W5_CORAM</name>